<evidence type="ECO:0000256" key="1">
    <source>
        <dbReference type="SAM" id="Phobius"/>
    </source>
</evidence>
<name>A0ABU8S0A0_9SPHN</name>
<organism evidence="2 3">
    <name type="scientific">Novosphingobium anseongense</name>
    <dbReference type="NCBI Taxonomy" id="3133436"/>
    <lineage>
        <taxon>Bacteria</taxon>
        <taxon>Pseudomonadati</taxon>
        <taxon>Pseudomonadota</taxon>
        <taxon>Alphaproteobacteria</taxon>
        <taxon>Sphingomonadales</taxon>
        <taxon>Sphingomonadaceae</taxon>
        <taxon>Novosphingobium</taxon>
    </lineage>
</organism>
<keyword evidence="3" id="KW-1185">Reference proteome</keyword>
<evidence type="ECO:0000313" key="3">
    <source>
        <dbReference type="Proteomes" id="UP001361239"/>
    </source>
</evidence>
<gene>
    <name evidence="2" type="ORF">WG901_19060</name>
</gene>
<feature type="transmembrane region" description="Helical" evidence="1">
    <location>
        <begin position="45"/>
        <end position="64"/>
    </location>
</feature>
<accession>A0ABU8S0A0</accession>
<reference evidence="2 3" key="1">
    <citation type="submission" date="2024-03" db="EMBL/GenBank/DDBJ databases">
        <authorList>
            <person name="Jo J.-H."/>
        </authorList>
    </citation>
    <scope>NUCLEOTIDE SEQUENCE [LARGE SCALE GENOMIC DNA]</scope>
    <source>
        <strain evidence="2 3">PS1R-30</strain>
    </source>
</reference>
<keyword evidence="1" id="KW-0472">Membrane</keyword>
<dbReference type="EMBL" id="JBBHJZ010000004">
    <property type="protein sequence ID" value="MEJ5978761.1"/>
    <property type="molecule type" value="Genomic_DNA"/>
</dbReference>
<dbReference type="RefSeq" id="WP_339588699.1">
    <property type="nucleotide sequence ID" value="NZ_JBBHJZ010000004.1"/>
</dbReference>
<protein>
    <submittedName>
        <fullName evidence="2">Low affinity iron permease family protein</fullName>
    </submittedName>
</protein>
<proteinExistence type="predicted"/>
<comment type="caution">
    <text evidence="2">The sequence shown here is derived from an EMBL/GenBank/DDBJ whole genome shotgun (WGS) entry which is preliminary data.</text>
</comment>
<feature type="transmembrane region" description="Helical" evidence="1">
    <location>
        <begin position="20"/>
        <end position="39"/>
    </location>
</feature>
<evidence type="ECO:0000313" key="2">
    <source>
        <dbReference type="EMBL" id="MEJ5978761.1"/>
    </source>
</evidence>
<dbReference type="Pfam" id="PF04120">
    <property type="entry name" value="Iron_permease"/>
    <property type="match status" value="1"/>
</dbReference>
<keyword evidence="1" id="KW-0812">Transmembrane</keyword>
<sequence>MDRLFTRFSTLISAATGQPLAFVLAFGVIIVWGVTGPLFHYSDTWQLVVNTGTTIVTFLMVFLIQNSQNRDAAAMQAKLDELIRAVDNAREQFIAIEHLTDREIENIRAALEREVSCKPGEEDTARKSLEHLLKRQ</sequence>
<dbReference type="Proteomes" id="UP001361239">
    <property type="component" value="Unassembled WGS sequence"/>
</dbReference>
<keyword evidence="1" id="KW-1133">Transmembrane helix</keyword>
<dbReference type="InterPro" id="IPR007251">
    <property type="entry name" value="Iron_permease_Fet4"/>
</dbReference>